<dbReference type="InterPro" id="IPR013766">
    <property type="entry name" value="Thioredoxin_domain"/>
</dbReference>
<comment type="function">
    <text evidence="1">Thiol-specific peroxidase that catalyzes the reduction of hydrogen peroxide and organic hydroperoxides to water and alcohols, respectively. Plays a role in cell protection against oxidative stress by detoxifying peroxides and as sensor of hydrogen peroxide-mediated signaling events.</text>
</comment>
<dbReference type="PANTHER" id="PTHR42801:SF4">
    <property type="entry name" value="AHPC_TSA FAMILY PROTEIN"/>
    <property type="match status" value="1"/>
</dbReference>
<evidence type="ECO:0000256" key="12">
    <source>
        <dbReference type="ARBA" id="ARBA00049091"/>
    </source>
</evidence>
<comment type="subunit">
    <text evidence="2">Monomer.</text>
</comment>
<dbReference type="InterPro" id="IPR050924">
    <property type="entry name" value="Peroxiredoxin_BCP/PrxQ"/>
</dbReference>
<reference evidence="15" key="1">
    <citation type="submission" date="2018-05" db="EMBL/GenBank/DDBJ databases">
        <authorList>
            <person name="Lanie J.A."/>
            <person name="Ng W.-L."/>
            <person name="Kazmierczak K.M."/>
            <person name="Andrzejewski T.M."/>
            <person name="Davidsen T.M."/>
            <person name="Wayne K.J."/>
            <person name="Tettelin H."/>
            <person name="Glass J.I."/>
            <person name="Rusch D."/>
            <person name="Podicherti R."/>
            <person name="Tsui H.-C.T."/>
            <person name="Winkler M.E."/>
        </authorList>
    </citation>
    <scope>NUCLEOTIDE SEQUENCE</scope>
    <source>
        <strain evidence="15">KNB</strain>
    </source>
</reference>
<name>A0A2X0QSJ1_9PROT</name>
<evidence type="ECO:0000256" key="9">
    <source>
        <dbReference type="ARBA" id="ARBA00032824"/>
    </source>
</evidence>
<dbReference type="Pfam" id="PF00578">
    <property type="entry name" value="AhpC-TSA"/>
    <property type="match status" value="1"/>
</dbReference>
<dbReference type="GO" id="GO:0045454">
    <property type="term" value="P:cell redox homeostasis"/>
    <property type="evidence" value="ECO:0007669"/>
    <property type="project" value="TreeGrafter"/>
</dbReference>
<keyword evidence="7" id="KW-1015">Disulfide bond</keyword>
<evidence type="ECO:0000256" key="4">
    <source>
        <dbReference type="ARBA" id="ARBA00022559"/>
    </source>
</evidence>
<evidence type="ECO:0000256" key="1">
    <source>
        <dbReference type="ARBA" id="ARBA00003330"/>
    </source>
</evidence>
<dbReference type="InterPro" id="IPR000866">
    <property type="entry name" value="AhpC/TSA"/>
</dbReference>
<dbReference type="FunFam" id="3.40.30.10:FF:000007">
    <property type="entry name" value="Thioredoxin-dependent thiol peroxidase"/>
    <property type="match status" value="1"/>
</dbReference>
<gene>
    <name evidence="15" type="primary">bcp</name>
    <name evidence="15" type="ORF">NITFAB_0638</name>
</gene>
<organism evidence="15">
    <name type="scientific">Candidatus Nitrotoga fabula</name>
    <dbReference type="NCBI Taxonomy" id="2182327"/>
    <lineage>
        <taxon>Bacteria</taxon>
        <taxon>Pseudomonadati</taxon>
        <taxon>Pseudomonadota</taxon>
        <taxon>Betaproteobacteria</taxon>
        <taxon>Nitrosomonadales</taxon>
        <taxon>Gallionellaceae</taxon>
        <taxon>Candidatus Nitrotoga</taxon>
    </lineage>
</organism>
<keyword evidence="5" id="KW-0049">Antioxidant</keyword>
<protein>
    <recommendedName>
        <fullName evidence="3">thioredoxin-dependent peroxiredoxin</fullName>
        <ecNumber evidence="3">1.11.1.24</ecNumber>
    </recommendedName>
    <alternativeName>
        <fullName evidence="9">Thioredoxin peroxidase</fullName>
    </alternativeName>
    <alternativeName>
        <fullName evidence="11">Thioredoxin-dependent peroxiredoxin Bcp</fullName>
    </alternativeName>
</protein>
<accession>A0A2X0QSJ1</accession>
<dbReference type="AlphaFoldDB" id="A0A2X0QSJ1"/>
<evidence type="ECO:0000256" key="2">
    <source>
        <dbReference type="ARBA" id="ARBA00011245"/>
    </source>
</evidence>
<evidence type="ECO:0000259" key="14">
    <source>
        <dbReference type="PROSITE" id="PS51352"/>
    </source>
</evidence>
<dbReference type="GO" id="GO:0034599">
    <property type="term" value="P:cellular response to oxidative stress"/>
    <property type="evidence" value="ECO:0007669"/>
    <property type="project" value="TreeGrafter"/>
</dbReference>
<feature type="domain" description="Thioredoxin" evidence="14">
    <location>
        <begin position="28"/>
        <end position="177"/>
    </location>
</feature>
<dbReference type="Gene3D" id="3.40.30.10">
    <property type="entry name" value="Glutaredoxin"/>
    <property type="match status" value="1"/>
</dbReference>
<dbReference type="PIRSF" id="PIRSF000239">
    <property type="entry name" value="AHPC"/>
    <property type="match status" value="1"/>
</dbReference>
<dbReference type="EC" id="1.11.1.24" evidence="3"/>
<keyword evidence="8" id="KW-0676">Redox-active center</keyword>
<evidence type="ECO:0000256" key="7">
    <source>
        <dbReference type="ARBA" id="ARBA00023157"/>
    </source>
</evidence>
<dbReference type="InterPro" id="IPR024706">
    <property type="entry name" value="Peroxiredoxin_AhpC-typ"/>
</dbReference>
<proteinExistence type="inferred from homology"/>
<evidence type="ECO:0000256" key="3">
    <source>
        <dbReference type="ARBA" id="ARBA00013017"/>
    </source>
</evidence>
<dbReference type="GO" id="GO:0008379">
    <property type="term" value="F:thioredoxin peroxidase activity"/>
    <property type="evidence" value="ECO:0007669"/>
    <property type="project" value="TreeGrafter"/>
</dbReference>
<comment type="catalytic activity">
    <reaction evidence="12">
        <text>a hydroperoxide + [thioredoxin]-dithiol = an alcohol + [thioredoxin]-disulfide + H2O</text>
        <dbReference type="Rhea" id="RHEA:62620"/>
        <dbReference type="Rhea" id="RHEA-COMP:10698"/>
        <dbReference type="Rhea" id="RHEA-COMP:10700"/>
        <dbReference type="ChEBI" id="CHEBI:15377"/>
        <dbReference type="ChEBI" id="CHEBI:29950"/>
        <dbReference type="ChEBI" id="CHEBI:30879"/>
        <dbReference type="ChEBI" id="CHEBI:35924"/>
        <dbReference type="ChEBI" id="CHEBI:50058"/>
        <dbReference type="EC" id="1.11.1.24"/>
    </reaction>
</comment>
<evidence type="ECO:0000256" key="11">
    <source>
        <dbReference type="ARBA" id="ARBA00042639"/>
    </source>
</evidence>
<dbReference type="SUPFAM" id="SSF52833">
    <property type="entry name" value="Thioredoxin-like"/>
    <property type="match status" value="1"/>
</dbReference>
<evidence type="ECO:0000313" key="15">
    <source>
        <dbReference type="EMBL" id="SPS05049.1"/>
    </source>
</evidence>
<dbReference type="GO" id="GO:0005737">
    <property type="term" value="C:cytoplasm"/>
    <property type="evidence" value="ECO:0007669"/>
    <property type="project" value="TreeGrafter"/>
</dbReference>
<evidence type="ECO:0000256" key="13">
    <source>
        <dbReference type="PIRSR" id="PIRSR000239-1"/>
    </source>
</evidence>
<evidence type="ECO:0000256" key="8">
    <source>
        <dbReference type="ARBA" id="ARBA00023284"/>
    </source>
</evidence>
<dbReference type="PROSITE" id="PS51352">
    <property type="entry name" value="THIOREDOXIN_2"/>
    <property type="match status" value="1"/>
</dbReference>
<sequence length="181" mass="20241">MKILIILGILGLVALLLASFLAPSDKIPKIGETAPDFKLPDQRGKVYTLEDFRGQWLVLYFYPKDDTPGCTEQACKFRDDLHQLTVLGARVVGVSVDDSNSHAEFAKKYALPFPLLADEGGEVAARYGVLQNLGVVKMARRYTFLIDPQAKIRKVYDKVETSRHSKEIVEDLTRLLADMKA</sequence>
<keyword evidence="4 15" id="KW-0575">Peroxidase</keyword>
<dbReference type="PANTHER" id="PTHR42801">
    <property type="entry name" value="THIOREDOXIN-DEPENDENT PEROXIDE REDUCTASE"/>
    <property type="match status" value="1"/>
</dbReference>
<dbReference type="InterPro" id="IPR036249">
    <property type="entry name" value="Thioredoxin-like_sf"/>
</dbReference>
<comment type="similarity">
    <text evidence="10">Belongs to the peroxiredoxin family. BCP/PrxQ subfamily.</text>
</comment>
<evidence type="ECO:0000256" key="10">
    <source>
        <dbReference type="ARBA" id="ARBA00038489"/>
    </source>
</evidence>
<evidence type="ECO:0000256" key="5">
    <source>
        <dbReference type="ARBA" id="ARBA00022862"/>
    </source>
</evidence>
<dbReference type="EMBL" id="LS423452">
    <property type="protein sequence ID" value="SPS05049.1"/>
    <property type="molecule type" value="Genomic_DNA"/>
</dbReference>
<evidence type="ECO:0000256" key="6">
    <source>
        <dbReference type="ARBA" id="ARBA00023002"/>
    </source>
</evidence>
<dbReference type="CDD" id="cd03017">
    <property type="entry name" value="PRX_BCP"/>
    <property type="match status" value="1"/>
</dbReference>
<keyword evidence="6 15" id="KW-0560">Oxidoreductase</keyword>
<feature type="active site" description="Cysteine sulfenic acid (-SOH) intermediate; for peroxidase activity" evidence="13">
    <location>
        <position position="70"/>
    </location>
</feature>